<comment type="caution">
    <text evidence="10">The sequence shown here is derived from an EMBL/GenBank/DDBJ whole genome shotgun (WGS) entry which is preliminary data.</text>
</comment>
<dbReference type="GO" id="GO:0046872">
    <property type="term" value="F:metal ion binding"/>
    <property type="evidence" value="ECO:0007669"/>
    <property type="project" value="InterPro"/>
</dbReference>
<evidence type="ECO:0000256" key="4">
    <source>
        <dbReference type="ARBA" id="ARBA00022679"/>
    </source>
</evidence>
<dbReference type="GO" id="GO:0005829">
    <property type="term" value="C:cytosol"/>
    <property type="evidence" value="ECO:0007669"/>
    <property type="project" value="TreeGrafter"/>
</dbReference>
<evidence type="ECO:0000259" key="7">
    <source>
        <dbReference type="Pfam" id="PF00465"/>
    </source>
</evidence>
<dbReference type="InterPro" id="IPR018211">
    <property type="entry name" value="ADH_Fe_CS"/>
</dbReference>
<dbReference type="PROSITE" id="PS00060">
    <property type="entry name" value="ADH_IRON_2"/>
    <property type="match status" value="1"/>
</dbReference>
<dbReference type="InterPro" id="IPR000878">
    <property type="entry name" value="4pyrrol_Mease"/>
</dbReference>
<evidence type="ECO:0000256" key="3">
    <source>
        <dbReference type="ARBA" id="ARBA00022603"/>
    </source>
</evidence>
<protein>
    <submittedName>
        <fullName evidence="10">Iron-containing alcohol dehydrogenase</fullName>
    </submittedName>
</protein>
<dbReference type="FunFam" id="3.40.50.1970:FF:000003">
    <property type="entry name" value="Alcohol dehydrogenase, iron-containing"/>
    <property type="match status" value="1"/>
</dbReference>
<keyword evidence="5" id="KW-0949">S-adenosyl-L-methionine</keyword>
<dbReference type="PROSITE" id="PS00839">
    <property type="entry name" value="SUMT_1"/>
    <property type="match status" value="1"/>
</dbReference>
<dbReference type="GO" id="GO:0032259">
    <property type="term" value="P:methylation"/>
    <property type="evidence" value="ECO:0007669"/>
    <property type="project" value="UniProtKB-KW"/>
</dbReference>
<dbReference type="GO" id="GO:1990002">
    <property type="term" value="F:methylglyoxal reductase (NADPH) (acetol producing) activity"/>
    <property type="evidence" value="ECO:0007669"/>
    <property type="project" value="TreeGrafter"/>
</dbReference>
<dbReference type="InterPro" id="IPR001670">
    <property type="entry name" value="ADH_Fe/GldA"/>
</dbReference>
<reference evidence="10" key="1">
    <citation type="journal article" date="2020" name="mSystems">
        <title>Genome- and Community-Level Interaction Insights into Carbon Utilization and Element Cycling Functions of Hydrothermarchaeota in Hydrothermal Sediment.</title>
        <authorList>
            <person name="Zhou Z."/>
            <person name="Liu Y."/>
            <person name="Xu W."/>
            <person name="Pan J."/>
            <person name="Luo Z.H."/>
            <person name="Li M."/>
        </authorList>
    </citation>
    <scope>NUCLEOTIDE SEQUENCE [LARGE SCALE GENOMIC DNA]</scope>
    <source>
        <strain evidence="10">SpSt-747</strain>
    </source>
</reference>
<dbReference type="Pfam" id="PF00590">
    <property type="entry name" value="TP_methylase"/>
    <property type="match status" value="1"/>
</dbReference>
<accession>A0A7V3YF57</accession>
<dbReference type="InterPro" id="IPR044731">
    <property type="entry name" value="BDH-like"/>
</dbReference>
<dbReference type="EMBL" id="DTFV01000026">
    <property type="protein sequence ID" value="HGI29959.1"/>
    <property type="molecule type" value="Genomic_DNA"/>
</dbReference>
<keyword evidence="4" id="KW-0808">Transferase</keyword>
<keyword evidence="6" id="KW-0560">Oxidoreductase</keyword>
<dbReference type="GO" id="GO:1990362">
    <property type="term" value="F:butanol dehydrogenase (NAD+) activity"/>
    <property type="evidence" value="ECO:0007669"/>
    <property type="project" value="InterPro"/>
</dbReference>
<dbReference type="InterPro" id="IPR035996">
    <property type="entry name" value="4pyrrol_Methylase_sf"/>
</dbReference>
<evidence type="ECO:0000259" key="8">
    <source>
        <dbReference type="Pfam" id="PF00590"/>
    </source>
</evidence>
<evidence type="ECO:0000259" key="9">
    <source>
        <dbReference type="Pfam" id="PF25137"/>
    </source>
</evidence>
<dbReference type="InterPro" id="IPR014777">
    <property type="entry name" value="4pyrrole_Mease_sub1"/>
</dbReference>
<gene>
    <name evidence="10" type="ORF">ENV30_01410</name>
</gene>
<dbReference type="InterPro" id="IPR056798">
    <property type="entry name" value="ADH_Fe_C"/>
</dbReference>
<keyword evidence="3" id="KW-0489">Methyltransferase</keyword>
<dbReference type="InterPro" id="IPR012382">
    <property type="entry name" value="CobI/CbiL"/>
</dbReference>
<dbReference type="Gene3D" id="3.30.950.10">
    <property type="entry name" value="Methyltransferase, Cobalt-precorrin-4 Transmethylase, Domain 2"/>
    <property type="match status" value="1"/>
</dbReference>
<dbReference type="Pfam" id="PF25137">
    <property type="entry name" value="ADH_Fe_C"/>
    <property type="match status" value="1"/>
</dbReference>
<feature type="domain" description="Alcohol dehydrogenase iron-type/glycerol dehydrogenase GldA" evidence="7">
    <location>
        <begin position="269"/>
        <end position="437"/>
    </location>
</feature>
<dbReference type="Pfam" id="PF00465">
    <property type="entry name" value="Fe-ADH"/>
    <property type="match status" value="1"/>
</dbReference>
<evidence type="ECO:0000256" key="6">
    <source>
        <dbReference type="ARBA" id="ARBA00023002"/>
    </source>
</evidence>
<feature type="domain" description="Tetrapyrrole methylase" evidence="8">
    <location>
        <begin position="27"/>
        <end position="199"/>
    </location>
</feature>
<evidence type="ECO:0000256" key="2">
    <source>
        <dbReference type="ARBA" id="ARBA00007358"/>
    </source>
</evidence>
<sequence length="647" mass="71862">MPSPYPPKRRSEFRRCPHRSEGVPVVKLILIGTGPGEPDLLTLRAIRCLRKARLVFAPLARSGESRAYRTVKEFLPKDTQVVFLPFHDQEDFAALAREVVRAISSGHHKQAVFLVLGDPLLYSSFFRLFSALRTLLPDLTLEVIPGVSAFQLTAAYATLPLTQKEEVLTLAPATLPEDRLGALAELSDTLILYKLTALKDRESLRRLSAKFPLCLLGEDLGGVNRLTFSPSSFEGISYLSLLVLKKHPPHGTISEEGVETMENFEFHNPTRVLFGKGTTDRVGEICAGFGKRVLFVYGGGSIKKTGLYDRLQQSLTQHNLEVFELPGIKPNPTLSKVREGVRLCKEKNIEVVLAVGGGSVLDSAKIIAAGARYEGDPWDFFIDKSKVPGRIPLVTVLTLAATGSEMNHNAVITNEATKEKLGLGHPALFPDVSILDPENTFTVPKDHTVYGVVDMMAHVFEQYFHKTPETPLQDRLAESIMKTIIEYTPRVLENPKDYDARATIMWCGTLALNHLIEAGVEGDWSSHDIEHELSAFYDIPHGAGLAIVFPQWMTYVLDEIPGKFAQFAERVWGIPRGNRSDEDLGRAGIERTREWFREIGAPTTLREVGIGEELFETMAEKATKRGPLGSVKKLEKEDVLAILRMCL</sequence>
<dbReference type="GO" id="GO:0030788">
    <property type="term" value="F:precorrin-2 C20-methyltransferase activity"/>
    <property type="evidence" value="ECO:0007669"/>
    <property type="project" value="InterPro"/>
</dbReference>
<dbReference type="AlphaFoldDB" id="A0A7V3YF57"/>
<name>A0A7V3YF57_9BACT</name>
<organism evidence="10">
    <name type="scientific">Candidatus Caldatribacterium californiense</name>
    <dbReference type="NCBI Taxonomy" id="1454726"/>
    <lineage>
        <taxon>Bacteria</taxon>
        <taxon>Pseudomonadati</taxon>
        <taxon>Atribacterota</taxon>
        <taxon>Atribacteria</taxon>
        <taxon>Atribacterales</taxon>
        <taxon>Candidatus Caldatribacteriaceae</taxon>
        <taxon>Candidatus Caldatribacterium</taxon>
    </lineage>
</organism>
<dbReference type="Gene3D" id="1.20.1090.10">
    <property type="entry name" value="Dehydroquinate synthase-like - alpha domain"/>
    <property type="match status" value="1"/>
</dbReference>
<dbReference type="Gene3D" id="3.40.1010.10">
    <property type="entry name" value="Cobalt-precorrin-4 Transmethylase, Domain 1"/>
    <property type="match status" value="1"/>
</dbReference>
<comment type="similarity">
    <text evidence="2">Belongs to the iron-containing alcohol dehydrogenase family.</text>
</comment>
<feature type="domain" description="Fe-containing alcohol dehydrogenase-like C-terminal" evidence="9">
    <location>
        <begin position="448"/>
        <end position="645"/>
    </location>
</feature>
<dbReference type="PANTHER" id="PTHR43633">
    <property type="entry name" value="ALCOHOL DEHYDROGENASE YQHD"/>
    <property type="match status" value="1"/>
</dbReference>
<dbReference type="GO" id="GO:0008106">
    <property type="term" value="F:alcohol dehydrogenase (NADP+) activity"/>
    <property type="evidence" value="ECO:0007669"/>
    <property type="project" value="TreeGrafter"/>
</dbReference>
<dbReference type="CDD" id="cd11645">
    <property type="entry name" value="Precorrin_2_C20_MT"/>
    <property type="match status" value="1"/>
</dbReference>
<dbReference type="PROSITE" id="PS00913">
    <property type="entry name" value="ADH_IRON_1"/>
    <property type="match status" value="1"/>
</dbReference>
<dbReference type="Gene3D" id="3.40.50.1970">
    <property type="match status" value="1"/>
</dbReference>
<dbReference type="InterPro" id="IPR003043">
    <property type="entry name" value="Uropor_MeTrfase_CS"/>
</dbReference>
<dbReference type="InterPro" id="IPR014776">
    <property type="entry name" value="4pyrrole_Mease_sub2"/>
</dbReference>
<proteinExistence type="inferred from homology"/>
<dbReference type="PANTHER" id="PTHR43633:SF1">
    <property type="entry name" value="ALCOHOL DEHYDROGENASE YQHD"/>
    <property type="match status" value="1"/>
</dbReference>
<dbReference type="SUPFAM" id="SSF53790">
    <property type="entry name" value="Tetrapyrrole methylase"/>
    <property type="match status" value="1"/>
</dbReference>
<dbReference type="SUPFAM" id="SSF56796">
    <property type="entry name" value="Dehydroquinate synthase-like"/>
    <property type="match status" value="1"/>
</dbReference>
<evidence type="ECO:0000256" key="5">
    <source>
        <dbReference type="ARBA" id="ARBA00022691"/>
    </source>
</evidence>
<evidence type="ECO:0000256" key="1">
    <source>
        <dbReference type="ARBA" id="ARBA00005879"/>
    </source>
</evidence>
<comment type="similarity">
    <text evidence="1">Belongs to the precorrin methyltransferase family.</text>
</comment>
<dbReference type="CDD" id="cd08187">
    <property type="entry name" value="BDH"/>
    <property type="match status" value="1"/>
</dbReference>
<dbReference type="GO" id="GO:0009236">
    <property type="term" value="P:cobalamin biosynthetic process"/>
    <property type="evidence" value="ECO:0007669"/>
    <property type="project" value="InterPro"/>
</dbReference>
<evidence type="ECO:0000313" key="10">
    <source>
        <dbReference type="EMBL" id="HGI29959.1"/>
    </source>
</evidence>